<evidence type="ECO:0000256" key="3">
    <source>
        <dbReference type="SAM" id="SignalP"/>
    </source>
</evidence>
<feature type="chain" id="PRO_5042167586" description="Tyrosinase copper-binding domain-containing protein" evidence="3">
    <location>
        <begin position="24"/>
        <end position="372"/>
    </location>
</feature>
<accession>A0AAE0N689</accession>
<evidence type="ECO:0000256" key="2">
    <source>
        <dbReference type="ARBA" id="ARBA00023002"/>
    </source>
</evidence>
<keyword evidence="3" id="KW-0732">Signal</keyword>
<dbReference type="Proteomes" id="UP001285441">
    <property type="component" value="Unassembled WGS sequence"/>
</dbReference>
<evidence type="ECO:0000313" key="6">
    <source>
        <dbReference type="Proteomes" id="UP001285441"/>
    </source>
</evidence>
<gene>
    <name evidence="5" type="ORF">B0H63DRAFT_292543</name>
</gene>
<comment type="caution">
    <text evidence="5">The sequence shown here is derived from an EMBL/GenBank/DDBJ whole genome shotgun (WGS) entry which is preliminary data.</text>
</comment>
<dbReference type="InterPro" id="IPR050316">
    <property type="entry name" value="Tyrosinase/Hemocyanin"/>
</dbReference>
<dbReference type="PRINTS" id="PR00092">
    <property type="entry name" value="TYROSINASE"/>
</dbReference>
<evidence type="ECO:0000313" key="5">
    <source>
        <dbReference type="EMBL" id="KAK3372342.1"/>
    </source>
</evidence>
<keyword evidence="2" id="KW-0560">Oxidoreductase</keyword>
<dbReference type="Pfam" id="PF00264">
    <property type="entry name" value="Tyrosinase"/>
    <property type="match status" value="1"/>
</dbReference>
<keyword evidence="1" id="KW-0479">Metal-binding</keyword>
<feature type="signal peptide" evidence="3">
    <location>
        <begin position="1"/>
        <end position="23"/>
    </location>
</feature>
<protein>
    <recommendedName>
        <fullName evidence="4">Tyrosinase copper-binding domain-containing protein</fullName>
    </recommendedName>
</protein>
<dbReference type="InterPro" id="IPR008922">
    <property type="entry name" value="Di-copper_centre_dom_sf"/>
</dbReference>
<organism evidence="5 6">
    <name type="scientific">Podospora didyma</name>
    <dbReference type="NCBI Taxonomy" id="330526"/>
    <lineage>
        <taxon>Eukaryota</taxon>
        <taxon>Fungi</taxon>
        <taxon>Dikarya</taxon>
        <taxon>Ascomycota</taxon>
        <taxon>Pezizomycotina</taxon>
        <taxon>Sordariomycetes</taxon>
        <taxon>Sordariomycetidae</taxon>
        <taxon>Sordariales</taxon>
        <taxon>Podosporaceae</taxon>
        <taxon>Podospora</taxon>
    </lineage>
</organism>
<dbReference type="AlphaFoldDB" id="A0AAE0N689"/>
<reference evidence="5" key="2">
    <citation type="submission" date="2023-06" db="EMBL/GenBank/DDBJ databases">
        <authorList>
            <consortium name="Lawrence Berkeley National Laboratory"/>
            <person name="Haridas S."/>
            <person name="Hensen N."/>
            <person name="Bonometti L."/>
            <person name="Westerberg I."/>
            <person name="Brannstrom I.O."/>
            <person name="Guillou S."/>
            <person name="Cros-Aarteil S."/>
            <person name="Calhoun S."/>
            <person name="Kuo A."/>
            <person name="Mondo S."/>
            <person name="Pangilinan J."/>
            <person name="Riley R."/>
            <person name="LaButti K."/>
            <person name="Andreopoulos B."/>
            <person name="Lipzen A."/>
            <person name="Chen C."/>
            <person name="Yanf M."/>
            <person name="Daum C."/>
            <person name="Ng V."/>
            <person name="Clum A."/>
            <person name="Steindorff A."/>
            <person name="Ohm R."/>
            <person name="Martin F."/>
            <person name="Silar P."/>
            <person name="Natvig D."/>
            <person name="Lalanne C."/>
            <person name="Gautier V."/>
            <person name="Ament-velasquez S.L."/>
            <person name="Kruys A."/>
            <person name="Hutchinson M.I."/>
            <person name="Powell A.J."/>
            <person name="Barry K."/>
            <person name="Miller A.N."/>
            <person name="Grigoriev I.V."/>
            <person name="Debuchy R."/>
            <person name="Gladieux P."/>
            <person name="Thoren M.H."/>
            <person name="Johannesson H."/>
        </authorList>
    </citation>
    <scope>NUCLEOTIDE SEQUENCE</scope>
    <source>
        <strain evidence="5">CBS 232.78</strain>
    </source>
</reference>
<dbReference type="InterPro" id="IPR002227">
    <property type="entry name" value="Tyrosinase_Cu-bd"/>
</dbReference>
<dbReference type="PANTHER" id="PTHR11474">
    <property type="entry name" value="TYROSINASE FAMILY MEMBER"/>
    <property type="match status" value="1"/>
</dbReference>
<dbReference type="PROSITE" id="PS00498">
    <property type="entry name" value="TYROSINASE_2"/>
    <property type="match status" value="1"/>
</dbReference>
<keyword evidence="6" id="KW-1185">Reference proteome</keyword>
<evidence type="ECO:0000259" key="4">
    <source>
        <dbReference type="PROSITE" id="PS00498"/>
    </source>
</evidence>
<dbReference type="Gene3D" id="1.10.1280.10">
    <property type="entry name" value="Di-copper center containing domain from catechol oxidase"/>
    <property type="match status" value="1"/>
</dbReference>
<proteinExistence type="predicted"/>
<name>A0AAE0N689_9PEZI</name>
<dbReference type="SUPFAM" id="SSF48056">
    <property type="entry name" value="Di-copper centre-containing domain"/>
    <property type="match status" value="1"/>
</dbReference>
<dbReference type="PANTHER" id="PTHR11474:SF125">
    <property type="entry name" value="N-ACETYL-6-HYDROXYTRYPTOPHAN OXIDASE IVOB-RELATED"/>
    <property type="match status" value="1"/>
</dbReference>
<sequence length="372" mass="41253">MARFFAFALLAVPWLLLIGLVSGDAVSDLEKKGRVNLDTQLAKSKTCTKANLQVRREWGDFTAPQKKAYIAAMLCLTQRPSKLDQKKYPGAKSRYDDFVAVHMNQTLTIHNTGNFLSWHRYYLWSFHRALEVECNYNGTQPYWDWGRWASDPEKSPIFDGSETSFSGNGKKTSHKASMYAPAGNGGGCIETGPFKNMTVHLGPVSPAIDPAPPKNPRADGYGDNPRCLRRDISNYLSSRYGRTQDIVSLINNSKTIATFQDTMQAVTAGGGMGVHNAGHFTIAGDPGGDFYTSPNDPAFWVHHGMIDRTWSIWQTQDLSKRLQVIAGGTSMMGFGKAQSLEDNINLDVVGDKVWKIKDLVSTVDGPFCYVYE</sequence>
<reference evidence="5" key="1">
    <citation type="journal article" date="2023" name="Mol. Phylogenet. Evol.">
        <title>Genome-scale phylogeny and comparative genomics of the fungal order Sordariales.</title>
        <authorList>
            <person name="Hensen N."/>
            <person name="Bonometti L."/>
            <person name="Westerberg I."/>
            <person name="Brannstrom I.O."/>
            <person name="Guillou S."/>
            <person name="Cros-Aarteil S."/>
            <person name="Calhoun S."/>
            <person name="Haridas S."/>
            <person name="Kuo A."/>
            <person name="Mondo S."/>
            <person name="Pangilinan J."/>
            <person name="Riley R."/>
            <person name="LaButti K."/>
            <person name="Andreopoulos B."/>
            <person name="Lipzen A."/>
            <person name="Chen C."/>
            <person name="Yan M."/>
            <person name="Daum C."/>
            <person name="Ng V."/>
            <person name="Clum A."/>
            <person name="Steindorff A."/>
            <person name="Ohm R.A."/>
            <person name="Martin F."/>
            <person name="Silar P."/>
            <person name="Natvig D.O."/>
            <person name="Lalanne C."/>
            <person name="Gautier V."/>
            <person name="Ament-Velasquez S.L."/>
            <person name="Kruys A."/>
            <person name="Hutchinson M.I."/>
            <person name="Powell A.J."/>
            <person name="Barry K."/>
            <person name="Miller A.N."/>
            <person name="Grigoriev I.V."/>
            <person name="Debuchy R."/>
            <person name="Gladieux P."/>
            <person name="Hiltunen Thoren M."/>
            <person name="Johannesson H."/>
        </authorList>
    </citation>
    <scope>NUCLEOTIDE SEQUENCE</scope>
    <source>
        <strain evidence="5">CBS 232.78</strain>
    </source>
</reference>
<dbReference type="GO" id="GO:0016491">
    <property type="term" value="F:oxidoreductase activity"/>
    <property type="evidence" value="ECO:0007669"/>
    <property type="project" value="UniProtKB-KW"/>
</dbReference>
<evidence type="ECO:0000256" key="1">
    <source>
        <dbReference type="ARBA" id="ARBA00022723"/>
    </source>
</evidence>
<feature type="domain" description="Tyrosinase copper-binding" evidence="4">
    <location>
        <begin position="296"/>
        <end position="307"/>
    </location>
</feature>
<dbReference type="GO" id="GO:0046872">
    <property type="term" value="F:metal ion binding"/>
    <property type="evidence" value="ECO:0007669"/>
    <property type="project" value="UniProtKB-KW"/>
</dbReference>
<dbReference type="EMBL" id="JAULSW010000008">
    <property type="protein sequence ID" value="KAK3372342.1"/>
    <property type="molecule type" value="Genomic_DNA"/>
</dbReference>